<organism evidence="1 2">
    <name type="scientific">Sagittula marina</name>
    <dbReference type="NCBI Taxonomy" id="943940"/>
    <lineage>
        <taxon>Bacteria</taxon>
        <taxon>Pseudomonadati</taxon>
        <taxon>Pseudomonadota</taxon>
        <taxon>Alphaproteobacteria</taxon>
        <taxon>Rhodobacterales</taxon>
        <taxon>Roseobacteraceae</taxon>
        <taxon>Sagittula</taxon>
    </lineage>
</organism>
<reference evidence="1 2" key="1">
    <citation type="submission" date="2020-08" db="EMBL/GenBank/DDBJ databases">
        <title>Genomic Encyclopedia of Type Strains, Phase IV (KMG-IV): sequencing the most valuable type-strain genomes for metagenomic binning, comparative biology and taxonomic classification.</title>
        <authorList>
            <person name="Goeker M."/>
        </authorList>
    </citation>
    <scope>NUCLEOTIDE SEQUENCE [LARGE SCALE GENOMIC DNA]</scope>
    <source>
        <strain evidence="1 2">DSM 102235</strain>
    </source>
</reference>
<proteinExistence type="predicted"/>
<dbReference type="RefSeq" id="WP_183962935.1">
    <property type="nucleotide sequence ID" value="NZ_BAABBZ010000012.1"/>
</dbReference>
<accession>A0A7W6DJC8</accession>
<dbReference type="AlphaFoldDB" id="A0A7W6DJC8"/>
<name>A0A7W6DJC8_9RHOB</name>
<keyword evidence="2" id="KW-1185">Reference proteome</keyword>
<gene>
    <name evidence="1" type="ORF">GGQ68_000647</name>
</gene>
<comment type="caution">
    <text evidence="1">The sequence shown here is derived from an EMBL/GenBank/DDBJ whole genome shotgun (WGS) entry which is preliminary data.</text>
</comment>
<sequence>MRVLIHPGFHKTGTKSVQLSLETLRPDLPKGIIVALQAELADLCDICREVSVSPEAPLVEVERLATERFALLGQAASLLIVSAEDLAGALPGRRGVTHYTRTPELMGALTRAAYTALNADVHLHFSTRGAEAWLISLWWQNLRSTRLTASAEVYAQEMAEAAHLDRVVAAVRSAVPQTTVSVTALEDCAAQPVLPILRAADLEHLAERLPPQHANARPDLGLEEVFLALNRSGLRDGFVRDTKTTILRKARRMTGT</sequence>
<evidence type="ECO:0000313" key="2">
    <source>
        <dbReference type="Proteomes" id="UP000541426"/>
    </source>
</evidence>
<protein>
    <submittedName>
        <fullName evidence="1">Uncharacterized protein</fullName>
    </submittedName>
</protein>
<dbReference type="Proteomes" id="UP000541426">
    <property type="component" value="Unassembled WGS sequence"/>
</dbReference>
<dbReference type="EMBL" id="JACIEJ010000001">
    <property type="protein sequence ID" value="MBB3984336.1"/>
    <property type="molecule type" value="Genomic_DNA"/>
</dbReference>
<evidence type="ECO:0000313" key="1">
    <source>
        <dbReference type="EMBL" id="MBB3984336.1"/>
    </source>
</evidence>